<dbReference type="InterPro" id="IPR011055">
    <property type="entry name" value="Dup_hybrid_motif"/>
</dbReference>
<dbReference type="PANTHER" id="PTHR21666">
    <property type="entry name" value="PEPTIDASE-RELATED"/>
    <property type="match status" value="1"/>
</dbReference>
<dbReference type="EMBL" id="LKHP01000002">
    <property type="protein sequence ID" value="KRQ87730.1"/>
    <property type="molecule type" value="Genomic_DNA"/>
</dbReference>
<reference evidence="4 5" key="1">
    <citation type="submission" date="2015-09" db="EMBL/GenBank/DDBJ databases">
        <title>Draft genome sequence of a Caloramator mitchellensis, a moderate thermophile from the Great Artesian Basin of Australia.</title>
        <authorList>
            <person name="Patel B.K."/>
        </authorList>
    </citation>
    <scope>NUCLEOTIDE SEQUENCE [LARGE SCALE GENOMIC DNA]</scope>
    <source>
        <strain evidence="4 5">VF08</strain>
    </source>
</reference>
<keyword evidence="2" id="KW-0472">Membrane</keyword>
<dbReference type="CDD" id="cd12797">
    <property type="entry name" value="M23_peptidase"/>
    <property type="match status" value="1"/>
</dbReference>
<dbReference type="AlphaFoldDB" id="A0A0R3K461"/>
<gene>
    <name evidence="4" type="ORF">ABG79_00535</name>
</gene>
<evidence type="ECO:0000256" key="1">
    <source>
        <dbReference type="SAM" id="MobiDB-lite"/>
    </source>
</evidence>
<dbReference type="GO" id="GO:0004222">
    <property type="term" value="F:metalloendopeptidase activity"/>
    <property type="evidence" value="ECO:0007669"/>
    <property type="project" value="TreeGrafter"/>
</dbReference>
<evidence type="ECO:0000313" key="4">
    <source>
        <dbReference type="EMBL" id="KRQ87730.1"/>
    </source>
</evidence>
<feature type="transmembrane region" description="Helical" evidence="2">
    <location>
        <begin position="15"/>
        <end position="34"/>
    </location>
</feature>
<keyword evidence="4" id="KW-0378">Hydrolase</keyword>
<feature type="region of interest" description="Disordered" evidence="1">
    <location>
        <begin position="72"/>
        <end position="112"/>
    </location>
</feature>
<name>A0A0R3K461_CALMK</name>
<keyword evidence="2" id="KW-1133">Transmembrane helix</keyword>
<dbReference type="PANTHER" id="PTHR21666:SF270">
    <property type="entry name" value="MUREIN HYDROLASE ACTIVATOR ENVC"/>
    <property type="match status" value="1"/>
</dbReference>
<dbReference type="SUPFAM" id="SSF51261">
    <property type="entry name" value="Duplicated hybrid motif"/>
    <property type="match status" value="1"/>
</dbReference>
<evidence type="ECO:0000259" key="3">
    <source>
        <dbReference type="Pfam" id="PF01551"/>
    </source>
</evidence>
<dbReference type="Gene3D" id="2.70.70.10">
    <property type="entry name" value="Glucose Permease (Domain IIA)"/>
    <property type="match status" value="1"/>
</dbReference>
<feature type="compositionally biased region" description="Basic and acidic residues" evidence="1">
    <location>
        <begin position="95"/>
        <end position="104"/>
    </location>
</feature>
<sequence length="262" mass="28666">MGFKDNLRKTVQREMFYVVLFICLCVVAVAAVYFTRNNANIDKNLAKAPSQTEQKATEPNNEPTLVEEKNVGEAPVAQVPQSTVNKNDSNTSDKGQAKQDKATSKSDNAQPTIKMIMPVDGEVTKKFDKENLQYSATLQQWETHEGIDIACDIGTEVKAAADGKVVDVITDDKVIEGLNLKTGYGVTVIIEHNNGVQSIYGNLASDLKIKKGDRVKKGDIIGFVGDTSIREASSIEGSHLHFSLIKKHGKDVTTLNPLDFIK</sequence>
<proteinExistence type="predicted"/>
<evidence type="ECO:0000313" key="5">
    <source>
        <dbReference type="Proteomes" id="UP000052015"/>
    </source>
</evidence>
<evidence type="ECO:0000256" key="2">
    <source>
        <dbReference type="SAM" id="Phobius"/>
    </source>
</evidence>
<feature type="compositionally biased region" description="Polar residues" evidence="1">
    <location>
        <begin position="79"/>
        <end position="94"/>
    </location>
</feature>
<accession>A0A0R3K461</accession>
<protein>
    <submittedName>
        <fullName evidence="4">Glycyl-glycine endopeptidase ALE-1</fullName>
        <ecNumber evidence="4">3.4.24.75</ecNumber>
    </submittedName>
</protein>
<dbReference type="RefSeq" id="WP_057976837.1">
    <property type="nucleotide sequence ID" value="NZ_LKHP01000002.1"/>
</dbReference>
<keyword evidence="5" id="KW-1185">Reference proteome</keyword>
<organism evidence="4 5">
    <name type="scientific">Caloramator mitchellensis</name>
    <dbReference type="NCBI Taxonomy" id="908809"/>
    <lineage>
        <taxon>Bacteria</taxon>
        <taxon>Bacillati</taxon>
        <taxon>Bacillota</taxon>
        <taxon>Clostridia</taxon>
        <taxon>Eubacteriales</taxon>
        <taxon>Clostridiaceae</taxon>
        <taxon>Caloramator</taxon>
    </lineage>
</organism>
<dbReference type="InterPro" id="IPR016047">
    <property type="entry name" value="M23ase_b-sheet_dom"/>
</dbReference>
<dbReference type="Pfam" id="PF01551">
    <property type="entry name" value="Peptidase_M23"/>
    <property type="match status" value="1"/>
</dbReference>
<dbReference type="OrthoDB" id="9801106at2"/>
<feature type="domain" description="M23ase beta-sheet core" evidence="3">
    <location>
        <begin position="143"/>
        <end position="250"/>
    </location>
</feature>
<comment type="caution">
    <text evidence="4">The sequence shown here is derived from an EMBL/GenBank/DDBJ whole genome shotgun (WGS) entry which is preliminary data.</text>
</comment>
<keyword evidence="2" id="KW-0812">Transmembrane</keyword>
<dbReference type="Proteomes" id="UP000052015">
    <property type="component" value="Unassembled WGS sequence"/>
</dbReference>
<dbReference type="STRING" id="908809.ABG79_00535"/>
<dbReference type="InterPro" id="IPR050570">
    <property type="entry name" value="Cell_wall_metabolism_enzyme"/>
</dbReference>
<dbReference type="EC" id="3.4.24.75" evidence="4"/>